<comment type="similarity">
    <text evidence="6 7">Belongs to the eukaryotic ribosomal protein eS1 family.</text>
</comment>
<dbReference type="GO" id="GO:0006412">
    <property type="term" value="P:translation"/>
    <property type="evidence" value="ECO:0007669"/>
    <property type="project" value="UniProtKB-UniRule"/>
</dbReference>
<dbReference type="GO" id="GO:0022627">
    <property type="term" value="C:cytosolic small ribosomal subunit"/>
    <property type="evidence" value="ECO:0007669"/>
    <property type="project" value="UniProtKB-UniRule"/>
</dbReference>
<sequence length="258" mass="29173">MAVGKNKRLSKGKKGIKKKVVDPFTRKDWYDVKAPSFFEVKNVGKTLVNRSQGLKNADDSLKGRIMEFSLADLNKDEEQSFRKIKLRVQEVQGKSCLTNFHGMDITADRLRSLVKKWQSLIEAQVDVKTTDGYLVRLFAIGFTKKRPGQVKKTTYAQTAQIREIRGKMMEIMTREASAGDLKELVQKFVPESMGREIEKAARGIYPLANVMVRKCKILKAPRYDPSKLFELHGESADETGAKVGGAKEFKEPEILNSV</sequence>
<evidence type="ECO:0000256" key="3">
    <source>
        <dbReference type="ARBA" id="ARBA00022980"/>
    </source>
</evidence>
<dbReference type="EMBL" id="LN483142">
    <property type="protein sequence ID" value="CED83106.1"/>
    <property type="molecule type" value="Genomic_DNA"/>
</dbReference>
<feature type="initiator methionine" description="Removed" evidence="6">
    <location>
        <position position="1"/>
    </location>
</feature>
<reference evidence="8" key="1">
    <citation type="submission" date="2014-08" db="EMBL/GenBank/DDBJ databases">
        <authorList>
            <person name="Sharma Rahul"/>
            <person name="Thines Marco"/>
        </authorList>
    </citation>
    <scope>NUCLEOTIDE SEQUENCE</scope>
</reference>
<dbReference type="PANTHER" id="PTHR11830">
    <property type="entry name" value="40S RIBOSOMAL PROTEIN S3A"/>
    <property type="match status" value="1"/>
</dbReference>
<evidence type="ECO:0000313" key="8">
    <source>
        <dbReference type="EMBL" id="CED83106.1"/>
    </source>
</evidence>
<keyword evidence="4 6" id="KW-0007">Acetylation</keyword>
<keyword evidence="3 6" id="KW-0689">Ribosomal protein</keyword>
<name>A0A0F7SNW6_PHARH</name>
<gene>
    <name evidence="6" type="primary">RPS1</name>
</gene>
<comment type="subcellular location">
    <subcellularLocation>
        <location evidence="1 6">Cytoplasm</location>
    </subcellularLocation>
</comment>
<proteinExistence type="inferred from homology"/>
<dbReference type="InterPro" id="IPR001593">
    <property type="entry name" value="Ribosomal_eS1"/>
</dbReference>
<evidence type="ECO:0000256" key="7">
    <source>
        <dbReference type="RuleBase" id="RU000668"/>
    </source>
</evidence>
<dbReference type="InterPro" id="IPR018281">
    <property type="entry name" value="Ribosomal_eS1_CS"/>
</dbReference>
<dbReference type="SMART" id="SM01397">
    <property type="entry name" value="Ribosomal_S3Ae"/>
    <property type="match status" value="1"/>
</dbReference>
<dbReference type="InterPro" id="IPR027500">
    <property type="entry name" value="Ribosomal_eS1_euk"/>
</dbReference>
<dbReference type="AlphaFoldDB" id="A0A0F7SNW6"/>
<evidence type="ECO:0000256" key="4">
    <source>
        <dbReference type="ARBA" id="ARBA00022990"/>
    </source>
</evidence>
<dbReference type="GO" id="GO:0003735">
    <property type="term" value="F:structural constituent of ribosome"/>
    <property type="evidence" value="ECO:0007669"/>
    <property type="project" value="UniProtKB-UniRule"/>
</dbReference>
<organism evidence="8">
    <name type="scientific">Phaffia rhodozyma</name>
    <name type="common">Yeast</name>
    <name type="synonym">Xanthophyllomyces dendrorhous</name>
    <dbReference type="NCBI Taxonomy" id="264483"/>
    <lineage>
        <taxon>Eukaryota</taxon>
        <taxon>Fungi</taxon>
        <taxon>Dikarya</taxon>
        <taxon>Basidiomycota</taxon>
        <taxon>Agaricomycotina</taxon>
        <taxon>Tremellomycetes</taxon>
        <taxon>Cystofilobasidiales</taxon>
        <taxon>Mrakiaceae</taxon>
        <taxon>Phaffia</taxon>
    </lineage>
</organism>
<feature type="modified residue" description="N-acetylalanine; partial" evidence="6">
    <location>
        <position position="2"/>
    </location>
</feature>
<keyword evidence="5 6" id="KW-0687">Ribonucleoprotein</keyword>
<evidence type="ECO:0000256" key="6">
    <source>
        <dbReference type="HAMAP-Rule" id="MF_03122"/>
    </source>
</evidence>
<evidence type="ECO:0000256" key="1">
    <source>
        <dbReference type="ARBA" id="ARBA00004496"/>
    </source>
</evidence>
<accession>A0A0F7SNW6</accession>
<dbReference type="PROSITE" id="PS01191">
    <property type="entry name" value="RIBOSOMAL_S3AE"/>
    <property type="match status" value="1"/>
</dbReference>
<protein>
    <recommendedName>
        <fullName evidence="6">Small ribosomal subunit protein eS1</fullName>
    </recommendedName>
</protein>
<evidence type="ECO:0000256" key="2">
    <source>
        <dbReference type="ARBA" id="ARBA00022490"/>
    </source>
</evidence>
<comment type="subunit">
    <text evidence="6">Component of the small ribosomal subunit. Mature ribosomes consist of a small (40S) and a large (60S) subunit. The 40S subunit contains about 33 different proteins and 1 molecule of RNA (18S). The 60S subunit contains about 49 different proteins and 3 molecules of RNA (25S, 5.8S and 5S).</text>
</comment>
<dbReference type="Pfam" id="PF01015">
    <property type="entry name" value="Ribosomal_S3Ae"/>
    <property type="match status" value="1"/>
</dbReference>
<dbReference type="HAMAP" id="MF_03122">
    <property type="entry name" value="Ribosomal_eS1_euk"/>
    <property type="match status" value="1"/>
</dbReference>
<evidence type="ECO:0000256" key="5">
    <source>
        <dbReference type="ARBA" id="ARBA00023274"/>
    </source>
</evidence>
<keyword evidence="2 6" id="KW-0963">Cytoplasm</keyword>